<dbReference type="Pfam" id="PF00011">
    <property type="entry name" value="HSP20"/>
    <property type="match status" value="1"/>
</dbReference>
<dbReference type="Gene3D" id="2.60.40.790">
    <property type="match status" value="1"/>
</dbReference>
<comment type="caution">
    <text evidence="5">The sequence shown here is derived from an EMBL/GenBank/DDBJ whole genome shotgun (WGS) entry which is preliminary data.</text>
</comment>
<evidence type="ECO:0000256" key="1">
    <source>
        <dbReference type="ARBA" id="ARBA00023016"/>
    </source>
</evidence>
<keyword evidence="1 5" id="KW-0346">Stress response</keyword>
<accession>A0ABQ7JBJ1</accession>
<dbReference type="CDD" id="cd06464">
    <property type="entry name" value="ACD_sHsps-like"/>
    <property type="match status" value="1"/>
</dbReference>
<dbReference type="EMBL" id="JADAQX010000188">
    <property type="protein sequence ID" value="KAF8821375.1"/>
    <property type="molecule type" value="Genomic_DNA"/>
</dbReference>
<evidence type="ECO:0000313" key="5">
    <source>
        <dbReference type="EMBL" id="KAF8821375.1"/>
    </source>
</evidence>
<dbReference type="Proteomes" id="UP000823046">
    <property type="component" value="Unassembled WGS sequence"/>
</dbReference>
<protein>
    <submittedName>
        <fullName evidence="5">Heat shock protein</fullName>
    </submittedName>
</protein>
<organism evidence="5 6">
    <name type="scientific">Cardiosporidium cionae</name>
    <dbReference type="NCBI Taxonomy" id="476202"/>
    <lineage>
        <taxon>Eukaryota</taxon>
        <taxon>Sar</taxon>
        <taxon>Alveolata</taxon>
        <taxon>Apicomplexa</taxon>
        <taxon>Aconoidasida</taxon>
        <taxon>Nephromycida</taxon>
        <taxon>Cardiosporidium</taxon>
    </lineage>
</organism>
<dbReference type="InterPro" id="IPR031107">
    <property type="entry name" value="Small_HSP"/>
</dbReference>
<evidence type="ECO:0000313" key="6">
    <source>
        <dbReference type="Proteomes" id="UP000823046"/>
    </source>
</evidence>
<feature type="domain" description="SHSP" evidence="4">
    <location>
        <begin position="28"/>
        <end position="147"/>
    </location>
</feature>
<evidence type="ECO:0000259" key="4">
    <source>
        <dbReference type="PROSITE" id="PS01031"/>
    </source>
</evidence>
<dbReference type="PROSITE" id="PS01031">
    <property type="entry name" value="SHSP"/>
    <property type="match status" value="1"/>
</dbReference>
<comment type="similarity">
    <text evidence="2 3">Belongs to the small heat shock protein (HSP20) family.</text>
</comment>
<proteinExistence type="inferred from homology"/>
<dbReference type="InterPro" id="IPR002068">
    <property type="entry name" value="A-crystallin/Hsp20_dom"/>
</dbReference>
<gene>
    <name evidence="5" type="ORF">IE077_002101</name>
</gene>
<dbReference type="InterPro" id="IPR008978">
    <property type="entry name" value="HSP20-like_chaperone"/>
</dbReference>
<dbReference type="PANTHER" id="PTHR11527">
    <property type="entry name" value="HEAT-SHOCK PROTEIN 20 FAMILY MEMBER"/>
    <property type="match status" value="1"/>
</dbReference>
<feature type="non-terminal residue" evidence="5">
    <location>
        <position position="1"/>
    </location>
</feature>
<keyword evidence="6" id="KW-1185">Reference proteome</keyword>
<reference evidence="5 6" key="1">
    <citation type="journal article" date="2020" name="bioRxiv">
        <title>Metabolic contributions of an alphaproteobacterial endosymbiont in the apicomplexan Cardiosporidium cionae.</title>
        <authorList>
            <person name="Hunter E.S."/>
            <person name="Paight C.J."/>
            <person name="Lane C.E."/>
        </authorList>
    </citation>
    <scope>NUCLEOTIDE SEQUENCE [LARGE SCALE GENOMIC DNA]</scope>
    <source>
        <strain evidence="5">ESH_2018</strain>
    </source>
</reference>
<evidence type="ECO:0000256" key="3">
    <source>
        <dbReference type="RuleBase" id="RU003616"/>
    </source>
</evidence>
<dbReference type="SUPFAM" id="SSF49764">
    <property type="entry name" value="HSP20-like chaperones"/>
    <property type="match status" value="1"/>
</dbReference>
<name>A0ABQ7JBJ1_9APIC</name>
<sequence>PIASKMTEPNSLLPPNNIAEVYPKRGINEDIQFVPRMDALFDESTSSLILLFDISGIAKDGVKVEIGLGILTISGERPQSSLSDNYGDQLTFHIQERANGYFYRQFRLPPNSIESTACAGLSNGILEIKLTCIQVESARTIPIVDGKAQAPGSEKKDSKKK</sequence>
<evidence type="ECO:0000256" key="2">
    <source>
        <dbReference type="PROSITE-ProRule" id="PRU00285"/>
    </source>
</evidence>